<keyword evidence="4" id="KW-0408">Iron</keyword>
<dbReference type="Pfam" id="PF19112">
    <property type="entry name" value="VanA_C"/>
    <property type="match status" value="1"/>
</dbReference>
<name>A0ABW9XC89_9SPHN</name>
<dbReference type="PANTHER" id="PTHR21266:SF60">
    <property type="entry name" value="3-KETOSTEROID-9-ALPHA-MONOOXYGENASE, OXYGENASE COMPONENT"/>
    <property type="match status" value="1"/>
</dbReference>
<dbReference type="Gene3D" id="3.90.380.10">
    <property type="entry name" value="Naphthalene 1,2-dioxygenase Alpha Subunit, Chain A, domain 1"/>
    <property type="match status" value="1"/>
</dbReference>
<keyword evidence="2" id="KW-0479">Metal-binding</keyword>
<evidence type="ECO:0000313" key="7">
    <source>
        <dbReference type="EMBL" id="NBC36145.1"/>
    </source>
</evidence>
<reference evidence="8" key="1">
    <citation type="submission" date="2020-01" db="EMBL/GenBank/DDBJ databases">
        <title>Sphingomonas sp. strain CSW-10.</title>
        <authorList>
            <person name="Chen W.-M."/>
        </authorList>
    </citation>
    <scope>NUCLEOTIDE SEQUENCE [LARGE SCALE GENOMIC DNA]</scope>
    <source>
        <strain evidence="8">FSY-8</strain>
    </source>
</reference>
<dbReference type="InterPro" id="IPR050584">
    <property type="entry name" value="Cholesterol_7-desaturase"/>
</dbReference>
<dbReference type="RefSeq" id="WP_161717392.1">
    <property type="nucleotide sequence ID" value="NZ_JAAAPO010000002.1"/>
</dbReference>
<dbReference type="InterPro" id="IPR036922">
    <property type="entry name" value="Rieske_2Fe-2S_sf"/>
</dbReference>
<dbReference type="PANTHER" id="PTHR21266">
    <property type="entry name" value="IRON-SULFUR DOMAIN CONTAINING PROTEIN"/>
    <property type="match status" value="1"/>
</dbReference>
<proteinExistence type="predicted"/>
<dbReference type="SUPFAM" id="SSF55961">
    <property type="entry name" value="Bet v1-like"/>
    <property type="match status" value="1"/>
</dbReference>
<evidence type="ECO:0000313" key="8">
    <source>
        <dbReference type="Proteomes" id="UP000753724"/>
    </source>
</evidence>
<evidence type="ECO:0000256" key="4">
    <source>
        <dbReference type="ARBA" id="ARBA00023004"/>
    </source>
</evidence>
<feature type="domain" description="Rieske" evidence="6">
    <location>
        <begin position="8"/>
        <end position="110"/>
    </location>
</feature>
<keyword evidence="1" id="KW-0001">2Fe-2S</keyword>
<dbReference type="Gene3D" id="2.102.10.10">
    <property type="entry name" value="Rieske [2Fe-2S] iron-sulphur domain"/>
    <property type="match status" value="1"/>
</dbReference>
<dbReference type="PROSITE" id="PS51296">
    <property type="entry name" value="RIESKE"/>
    <property type="match status" value="1"/>
</dbReference>
<gene>
    <name evidence="7" type="ORF">GTZ99_06190</name>
</gene>
<keyword evidence="5" id="KW-0411">Iron-sulfur</keyword>
<protein>
    <submittedName>
        <fullName evidence="7">Rieske 2Fe-2S domain-containing protein</fullName>
    </submittedName>
</protein>
<keyword evidence="8" id="KW-1185">Reference proteome</keyword>
<dbReference type="Pfam" id="PF00355">
    <property type="entry name" value="Rieske"/>
    <property type="match status" value="1"/>
</dbReference>
<dbReference type="InterPro" id="IPR044043">
    <property type="entry name" value="VanA_C_cat"/>
</dbReference>
<accession>A0ABW9XC89</accession>
<dbReference type="EMBL" id="JAAAPO010000002">
    <property type="protein sequence ID" value="NBC36145.1"/>
    <property type="molecule type" value="Genomic_DNA"/>
</dbReference>
<dbReference type="Proteomes" id="UP000753724">
    <property type="component" value="Unassembled WGS sequence"/>
</dbReference>
<keyword evidence="3" id="KW-0560">Oxidoreductase</keyword>
<evidence type="ECO:0000256" key="2">
    <source>
        <dbReference type="ARBA" id="ARBA00022723"/>
    </source>
</evidence>
<evidence type="ECO:0000256" key="1">
    <source>
        <dbReference type="ARBA" id="ARBA00022714"/>
    </source>
</evidence>
<evidence type="ECO:0000256" key="5">
    <source>
        <dbReference type="ARBA" id="ARBA00023014"/>
    </source>
</evidence>
<dbReference type="InterPro" id="IPR017941">
    <property type="entry name" value="Rieske_2Fe-2S"/>
</dbReference>
<organism evidence="7 8">
    <name type="scientific">Novosphingobium ovatum</name>
    <dbReference type="NCBI Taxonomy" id="1908523"/>
    <lineage>
        <taxon>Bacteria</taxon>
        <taxon>Pseudomonadati</taxon>
        <taxon>Pseudomonadota</taxon>
        <taxon>Alphaproteobacteria</taxon>
        <taxon>Sphingomonadales</taxon>
        <taxon>Sphingomonadaceae</taxon>
        <taxon>Novosphingobium</taxon>
    </lineage>
</organism>
<dbReference type="SUPFAM" id="SSF50022">
    <property type="entry name" value="ISP domain"/>
    <property type="match status" value="1"/>
</dbReference>
<evidence type="ECO:0000256" key="3">
    <source>
        <dbReference type="ARBA" id="ARBA00023002"/>
    </source>
</evidence>
<evidence type="ECO:0000259" key="6">
    <source>
        <dbReference type="PROSITE" id="PS51296"/>
    </source>
</evidence>
<sequence length="333" mass="37418">MSYIRNAWYMAAWEEEIVGEALLERRLLDKPWIVLRKQDGDYAMLGNLCPHRFAPLSQGRRQGDTIACPYHGLEFNTAGACTHNPFADLIPPHAHVAAPPVVARHRAVWFWAGDPAAADPALIPDFSAIEVDQPMVHGHMLFPANYELITDNLLDLSHTEYVHADSFQMGGKFLAGEHAAEEDASGAIWSKWTFRNTPRPVWLCAVPDDARMDEWLDMRWHAPASMLLEVGFTLAGAPRDQAPMPAFVNPHILTPETAGTTHYFYTRQPGDEAAAMTRQVFEQEDLPMLAAIQREVGDKDFWALKPVILNVDAAAIRARRRLMQMRRAEMGEA</sequence>
<comment type="caution">
    <text evidence="7">The sequence shown here is derived from an EMBL/GenBank/DDBJ whole genome shotgun (WGS) entry which is preliminary data.</text>
</comment>